<feature type="transmembrane region" description="Helical" evidence="2">
    <location>
        <begin position="234"/>
        <end position="265"/>
    </location>
</feature>
<keyword evidence="2" id="KW-1133">Transmembrane helix</keyword>
<sequence>MSTVDLVLIGRNEGQRLIDALRAATGQARRIVYVDSGSTDGSVDAARAAGAEIVTLDTSTPFTAARARNAGAAALAYDPPDYVQFIDGDCALVPGWVAAGVAFLDQNPGHALVAGWRSEKSPEASLYNRLCDWEWHRPAGEIEACGGDMLVRWSAFEATEGFDPTVIAAEDDELCQRLRKAGWSLHRLPHEMTRHDAAMTRFGQWWRRAERTGHGFAQVGHLHPQYFVTERRRALVYGAALPLGACALGLLWPPLVLGPLAAYGLNFQRTRARLRREEASDPTGFAALLTLSKLPNLIGMARFHLRRLRGAEMRLIEYKGPEIRP</sequence>
<gene>
    <name evidence="5" type="ORF">ACFQ4E_09885</name>
</gene>
<dbReference type="GO" id="GO:0016757">
    <property type="term" value="F:glycosyltransferase activity"/>
    <property type="evidence" value="ECO:0007669"/>
    <property type="project" value="UniProtKB-KW"/>
</dbReference>
<dbReference type="InterPro" id="IPR027791">
    <property type="entry name" value="Galactosyl_T_C"/>
</dbReference>
<reference evidence="6" key="1">
    <citation type="journal article" date="2019" name="Int. J. Syst. Evol. Microbiol.">
        <title>The Global Catalogue of Microorganisms (GCM) 10K type strain sequencing project: providing services to taxonomists for standard genome sequencing and annotation.</title>
        <authorList>
            <consortium name="The Broad Institute Genomics Platform"/>
            <consortium name="The Broad Institute Genome Sequencing Center for Infectious Disease"/>
            <person name="Wu L."/>
            <person name="Ma J."/>
        </authorList>
    </citation>
    <scope>NUCLEOTIDE SEQUENCE [LARGE SCALE GENOMIC DNA]</scope>
    <source>
        <strain evidence="6">CCUG 62953</strain>
    </source>
</reference>
<feature type="domain" description="Galactosyltransferase C-terminal" evidence="4">
    <location>
        <begin position="141"/>
        <end position="194"/>
    </location>
</feature>
<dbReference type="Pfam" id="PF00535">
    <property type="entry name" value="Glycos_transf_2"/>
    <property type="match status" value="1"/>
</dbReference>
<dbReference type="EC" id="2.4.-.-" evidence="5"/>
<dbReference type="Pfam" id="PF02709">
    <property type="entry name" value="Glyco_transf_7C"/>
    <property type="match status" value="1"/>
</dbReference>
<dbReference type="PANTHER" id="PTHR43646">
    <property type="entry name" value="GLYCOSYLTRANSFERASE"/>
    <property type="match status" value="1"/>
</dbReference>
<dbReference type="Gene3D" id="3.90.550.10">
    <property type="entry name" value="Spore Coat Polysaccharide Biosynthesis Protein SpsA, Chain A"/>
    <property type="match status" value="1"/>
</dbReference>
<keyword evidence="5" id="KW-0328">Glycosyltransferase</keyword>
<dbReference type="EMBL" id="JBHTMU010000014">
    <property type="protein sequence ID" value="MFD1342728.1"/>
    <property type="molecule type" value="Genomic_DNA"/>
</dbReference>
<keyword evidence="6" id="KW-1185">Reference proteome</keyword>
<keyword evidence="2" id="KW-0812">Transmembrane</keyword>
<keyword evidence="1 5" id="KW-0808">Transferase</keyword>
<evidence type="ECO:0000313" key="6">
    <source>
        <dbReference type="Proteomes" id="UP001597135"/>
    </source>
</evidence>
<dbReference type="RefSeq" id="WP_386803057.1">
    <property type="nucleotide sequence ID" value="NZ_JBHTMU010000014.1"/>
</dbReference>
<name>A0ABW3ZIH5_9RHOB</name>
<protein>
    <submittedName>
        <fullName evidence="5">Glycosyltransferase</fullName>
        <ecNumber evidence="5">2.4.-.-</ecNumber>
    </submittedName>
</protein>
<evidence type="ECO:0000256" key="1">
    <source>
        <dbReference type="ARBA" id="ARBA00022679"/>
    </source>
</evidence>
<evidence type="ECO:0000259" key="4">
    <source>
        <dbReference type="Pfam" id="PF02709"/>
    </source>
</evidence>
<dbReference type="PANTHER" id="PTHR43646:SF6">
    <property type="entry name" value="PRE-MYCOFACTOCIN GLYCOSYLTRANSFERASE"/>
    <property type="match status" value="1"/>
</dbReference>
<dbReference type="InterPro" id="IPR029044">
    <property type="entry name" value="Nucleotide-diphossugar_trans"/>
</dbReference>
<dbReference type="SUPFAM" id="SSF53448">
    <property type="entry name" value="Nucleotide-diphospho-sugar transferases"/>
    <property type="match status" value="1"/>
</dbReference>
<comment type="caution">
    <text evidence="5">The sequence shown here is derived from an EMBL/GenBank/DDBJ whole genome shotgun (WGS) entry which is preliminary data.</text>
</comment>
<keyword evidence="2" id="KW-0472">Membrane</keyword>
<evidence type="ECO:0000259" key="3">
    <source>
        <dbReference type="Pfam" id="PF00535"/>
    </source>
</evidence>
<dbReference type="Proteomes" id="UP001597135">
    <property type="component" value="Unassembled WGS sequence"/>
</dbReference>
<organism evidence="5 6">
    <name type="scientific">Litorisediminicola beolgyonensis</name>
    <dbReference type="NCBI Taxonomy" id="1173614"/>
    <lineage>
        <taxon>Bacteria</taxon>
        <taxon>Pseudomonadati</taxon>
        <taxon>Pseudomonadota</taxon>
        <taxon>Alphaproteobacteria</taxon>
        <taxon>Rhodobacterales</taxon>
        <taxon>Paracoccaceae</taxon>
        <taxon>Litorisediminicola</taxon>
    </lineage>
</organism>
<evidence type="ECO:0000313" key="5">
    <source>
        <dbReference type="EMBL" id="MFD1342728.1"/>
    </source>
</evidence>
<accession>A0ABW3ZIH5</accession>
<dbReference type="InterPro" id="IPR001173">
    <property type="entry name" value="Glyco_trans_2-like"/>
</dbReference>
<feature type="domain" description="Glycosyltransferase 2-like" evidence="3">
    <location>
        <begin position="15"/>
        <end position="125"/>
    </location>
</feature>
<evidence type="ECO:0000256" key="2">
    <source>
        <dbReference type="SAM" id="Phobius"/>
    </source>
</evidence>
<proteinExistence type="predicted"/>